<comment type="similarity">
    <text evidence="10">Belongs to the peptidase M15 family.</text>
</comment>
<keyword evidence="9" id="KW-0961">Cell wall biogenesis/degradation</keyword>
<feature type="chain" id="PRO_5046858108" description="Murein endopeptidase K" evidence="12">
    <location>
        <begin position="35"/>
        <end position="555"/>
    </location>
</feature>
<dbReference type="Proteomes" id="UP000678276">
    <property type="component" value="Unassembled WGS sequence"/>
</dbReference>
<evidence type="ECO:0000256" key="5">
    <source>
        <dbReference type="ARBA" id="ARBA00022729"/>
    </source>
</evidence>
<dbReference type="PANTHER" id="PTHR37425:SF1">
    <property type="entry name" value="OUTER MEMBRANE PROTEIN"/>
    <property type="match status" value="1"/>
</dbReference>
<evidence type="ECO:0000256" key="1">
    <source>
        <dbReference type="ARBA" id="ARBA00001947"/>
    </source>
</evidence>
<evidence type="ECO:0000256" key="11">
    <source>
        <dbReference type="ARBA" id="ARBA00093666"/>
    </source>
</evidence>
<gene>
    <name evidence="13" type="ORF">J6595_17915</name>
</gene>
<accession>A0ABS4BL64</accession>
<feature type="signal peptide" evidence="12">
    <location>
        <begin position="1"/>
        <end position="34"/>
    </location>
</feature>
<keyword evidence="3" id="KW-0645">Protease</keyword>
<keyword evidence="14" id="KW-1185">Reference proteome</keyword>
<proteinExistence type="inferred from homology"/>
<keyword evidence="7" id="KW-0862">Zinc</keyword>
<comment type="caution">
    <text evidence="13">The sequence shown here is derived from an EMBL/GenBank/DDBJ whole genome shotgun (WGS) entry which is preliminary data.</text>
</comment>
<dbReference type="InterPro" id="IPR010275">
    <property type="entry name" value="MepK"/>
</dbReference>
<evidence type="ECO:0000256" key="8">
    <source>
        <dbReference type="ARBA" id="ARBA00023049"/>
    </source>
</evidence>
<name>A0ABS4BL64_9HYPH</name>
<evidence type="ECO:0000256" key="2">
    <source>
        <dbReference type="ARBA" id="ARBA00004776"/>
    </source>
</evidence>
<dbReference type="SUPFAM" id="SSF55166">
    <property type="entry name" value="Hedgehog/DD-peptidase"/>
    <property type="match status" value="1"/>
</dbReference>
<keyword evidence="5 12" id="KW-0732">Signal</keyword>
<keyword evidence="4" id="KW-0479">Metal-binding</keyword>
<evidence type="ECO:0000256" key="3">
    <source>
        <dbReference type="ARBA" id="ARBA00022670"/>
    </source>
</evidence>
<dbReference type="Pfam" id="PF05951">
    <property type="entry name" value="Peptidase_M15_2"/>
    <property type="match status" value="1"/>
</dbReference>
<dbReference type="Gene3D" id="3.30.1380.10">
    <property type="match status" value="1"/>
</dbReference>
<evidence type="ECO:0000256" key="10">
    <source>
        <dbReference type="ARBA" id="ARBA00093448"/>
    </source>
</evidence>
<dbReference type="InterPro" id="IPR009045">
    <property type="entry name" value="Zn_M74/Hedgehog-like"/>
</dbReference>
<evidence type="ECO:0000256" key="6">
    <source>
        <dbReference type="ARBA" id="ARBA00022801"/>
    </source>
</evidence>
<keyword evidence="6" id="KW-0378">Hydrolase</keyword>
<evidence type="ECO:0000256" key="7">
    <source>
        <dbReference type="ARBA" id="ARBA00022833"/>
    </source>
</evidence>
<protein>
    <recommendedName>
        <fullName evidence="11">Murein endopeptidase K</fullName>
    </recommendedName>
</protein>
<dbReference type="CDD" id="cd14844">
    <property type="entry name" value="Zn-DD-carboxypeptidase_like"/>
    <property type="match status" value="1"/>
</dbReference>
<dbReference type="PANTHER" id="PTHR37425">
    <property type="match status" value="1"/>
</dbReference>
<evidence type="ECO:0000256" key="12">
    <source>
        <dbReference type="SAM" id="SignalP"/>
    </source>
</evidence>
<reference evidence="13 14" key="1">
    <citation type="submission" date="2021-04" db="EMBL/GenBank/DDBJ databases">
        <title>Whole genome sequence of Jiella sp. KSK16Y-1.</title>
        <authorList>
            <person name="Tuo L."/>
        </authorList>
    </citation>
    <scope>NUCLEOTIDE SEQUENCE [LARGE SCALE GENOMIC DNA]</scope>
    <source>
        <strain evidence="13 14">KSK16Y-1</strain>
    </source>
</reference>
<dbReference type="EMBL" id="JAGJCF010000016">
    <property type="protein sequence ID" value="MBP0617468.1"/>
    <property type="molecule type" value="Genomic_DNA"/>
</dbReference>
<comment type="cofactor">
    <cofactor evidence="1">
        <name>Zn(2+)</name>
        <dbReference type="ChEBI" id="CHEBI:29105"/>
    </cofactor>
</comment>
<evidence type="ECO:0000313" key="14">
    <source>
        <dbReference type="Proteomes" id="UP000678276"/>
    </source>
</evidence>
<sequence length="555" mass="58623">MFGRTDGARRLAVRLAAMAVAAVLSGAFASAASAETRTLKFYNLHTKEKGAFAYKVNGRYNQSQLKKINWFLRDWRKAKATTMDPRLLDLIWEAYRQSGSNGYINVICGYRSPATNAMLRSRSSGVAKQSQHTLGRALDFYIPDVPLKKMREIGLKMQVGGVGYYPRSGSPFVHFDIGNARHWPRMNRRELLAVFPNGGTVHVPSDGKPLPGYNQALASYKSRRSQSEIQVANASSSSSSGGGKSLIAMLFGSGDTSDESEDEADVATPAVAPARAAPARDPVQVAAVIPQRRPSRDLPSGVSVQVADTFDTGTPSASAAPAAPAAAEVAALDMARVPLPTFAARVAPTPAAEPATSEVGALVAALETEKPEESLASGQLAYAVPTPTDRPNFDVLLNGGVKVEKRDEAAAAINALASRDKNEVAAVVPKNRPAAPRVAARDVPKPGLVAASYRETPAPRRTAAKLIEVEPRKSTIEAEVIAGKGGRVVAVSRKAAAGTKAAAGDQETITSRIALASVVSAPRRSADKAGQHPSGDLGRALRAKGFTLTEVRFVD</sequence>
<evidence type="ECO:0000313" key="13">
    <source>
        <dbReference type="EMBL" id="MBP0617468.1"/>
    </source>
</evidence>
<dbReference type="RefSeq" id="WP_209596281.1">
    <property type="nucleotide sequence ID" value="NZ_JAGJCF010000016.1"/>
</dbReference>
<organism evidence="13 14">
    <name type="scientific">Jiella mangrovi</name>
    <dbReference type="NCBI Taxonomy" id="2821407"/>
    <lineage>
        <taxon>Bacteria</taxon>
        <taxon>Pseudomonadati</taxon>
        <taxon>Pseudomonadota</taxon>
        <taxon>Alphaproteobacteria</taxon>
        <taxon>Hyphomicrobiales</taxon>
        <taxon>Aurantimonadaceae</taxon>
        <taxon>Jiella</taxon>
    </lineage>
</organism>
<evidence type="ECO:0000256" key="4">
    <source>
        <dbReference type="ARBA" id="ARBA00022723"/>
    </source>
</evidence>
<comment type="pathway">
    <text evidence="2">Cell wall biogenesis; cell wall polysaccharide biosynthesis.</text>
</comment>
<keyword evidence="8" id="KW-0482">Metalloprotease</keyword>
<evidence type="ECO:0000256" key="9">
    <source>
        <dbReference type="ARBA" id="ARBA00023316"/>
    </source>
</evidence>